<evidence type="ECO:0000256" key="1">
    <source>
        <dbReference type="SAM" id="MobiDB-lite"/>
    </source>
</evidence>
<dbReference type="KEGG" id="sla:SERLADRAFT_471982"/>
<evidence type="ECO:0000313" key="2">
    <source>
        <dbReference type="EMBL" id="EGO23178.1"/>
    </source>
</evidence>
<feature type="region of interest" description="Disordered" evidence="1">
    <location>
        <begin position="1"/>
        <end position="32"/>
    </location>
</feature>
<dbReference type="RefSeq" id="XP_007320418.1">
    <property type="nucleotide sequence ID" value="XM_007320356.1"/>
</dbReference>
<feature type="compositionally biased region" description="Basic residues" evidence="1">
    <location>
        <begin position="220"/>
        <end position="232"/>
    </location>
</feature>
<proteinExistence type="predicted"/>
<protein>
    <submittedName>
        <fullName evidence="2">Uncharacterized protein</fullName>
    </submittedName>
</protein>
<organism>
    <name type="scientific">Serpula lacrymans var. lacrymans (strain S7.9)</name>
    <name type="common">Dry rot fungus</name>
    <dbReference type="NCBI Taxonomy" id="578457"/>
    <lineage>
        <taxon>Eukaryota</taxon>
        <taxon>Fungi</taxon>
        <taxon>Dikarya</taxon>
        <taxon>Basidiomycota</taxon>
        <taxon>Agaricomycotina</taxon>
        <taxon>Agaricomycetes</taxon>
        <taxon>Agaricomycetidae</taxon>
        <taxon>Boletales</taxon>
        <taxon>Coniophorineae</taxon>
        <taxon>Serpulaceae</taxon>
        <taxon>Serpula</taxon>
    </lineage>
</organism>
<dbReference type="GeneID" id="18820052"/>
<feature type="region of interest" description="Disordered" evidence="1">
    <location>
        <begin position="49"/>
        <end position="161"/>
    </location>
</feature>
<sequence length="339" mass="36380">MQPQTMREVQRPHKTYSPVMTPKKGRVGVKGNKDETQWVAGSGFRIVREDPEVNTAEHGLKERATANDSNGSIRLSKFWNSVRKKKAEHQEESAGKAEANASMSNVDQTAAAGAEPPSTPSKDETAAKPSLQVAEELHDKLSPKEPNTLVSRPSMPRVDSSILPRSPPLLMSPPLASTLFFTSPSAGILPDLFANQAGSIGNMLPLVSVVPSPSTPVTLGKKKARKTKKLKTSKPPPLLPFPSYTTNSLDRTHVTKPVGAGTVLPTTPPRRSKAAVEKSSLKRAGWTTGAPQSSSPTSLVATRVRSEGRRIGRSGDTASRAALSKVTEIISRSYSERNI</sequence>
<dbReference type="HOGENOM" id="CLU_819303_0_0_1"/>
<feature type="compositionally biased region" description="Polar residues" evidence="1">
    <location>
        <begin position="289"/>
        <end position="300"/>
    </location>
</feature>
<accession>F8P200</accession>
<name>F8P200_SERL9</name>
<reference evidence="2" key="1">
    <citation type="submission" date="2011-04" db="EMBL/GenBank/DDBJ databases">
        <title>Evolution of plant cell wall degrading machinery underlies the functional diversity of forest fungi.</title>
        <authorList>
            <consortium name="US DOE Joint Genome Institute (JGI-PGF)"/>
            <person name="Eastwood D.C."/>
            <person name="Floudas D."/>
            <person name="Binder M."/>
            <person name="Majcherczyk A."/>
            <person name="Schneider P."/>
            <person name="Aerts A."/>
            <person name="Asiegbu F.O."/>
            <person name="Baker S.E."/>
            <person name="Barry K."/>
            <person name="Bendiksby M."/>
            <person name="Blumentritt M."/>
            <person name="Coutinho P.M."/>
            <person name="Cullen D."/>
            <person name="Cullen D."/>
            <person name="Gathman A."/>
            <person name="Goodell B."/>
            <person name="Henrissat B."/>
            <person name="Ihrmark K."/>
            <person name="Kauserud H."/>
            <person name="Kohler A."/>
            <person name="LaButti K."/>
            <person name="Lapidus A."/>
            <person name="Lavin J.L."/>
            <person name="Lee Y.-H."/>
            <person name="Lindquist E."/>
            <person name="Lilly W."/>
            <person name="Lucas S."/>
            <person name="Morin E."/>
            <person name="Murat C."/>
            <person name="Oguiza J.A."/>
            <person name="Park J."/>
            <person name="Pisabarro A.G."/>
            <person name="Riley R."/>
            <person name="Rosling A."/>
            <person name="Salamov A."/>
            <person name="Schmidt O."/>
            <person name="Schmutz J."/>
            <person name="Skrede I."/>
            <person name="Stenlid J."/>
            <person name="Wiebenga A."/>
            <person name="Xie X."/>
            <person name="Kues U."/>
            <person name="Hibbett D.S."/>
            <person name="Hoffmeister D."/>
            <person name="Hogberg N."/>
            <person name="Martin F."/>
            <person name="Grigoriev I.V."/>
            <person name="Watkinson S.C."/>
        </authorList>
    </citation>
    <scope>NUCLEOTIDE SEQUENCE</scope>
    <source>
        <strain evidence="2">S7.9</strain>
    </source>
</reference>
<feature type="region of interest" description="Disordered" evidence="1">
    <location>
        <begin position="213"/>
        <end position="319"/>
    </location>
</feature>
<dbReference type="EMBL" id="GL945436">
    <property type="protein sequence ID" value="EGO23178.1"/>
    <property type="molecule type" value="Genomic_DNA"/>
</dbReference>
<gene>
    <name evidence="2" type="ORF">SERLADRAFT_471982</name>
</gene>
<dbReference type="Proteomes" id="UP000008064">
    <property type="component" value="Unassembled WGS sequence"/>
</dbReference>
<dbReference type="AlphaFoldDB" id="F8P200"/>